<dbReference type="KEGG" id="ccho:CCHOA_09570"/>
<reference evidence="8 9" key="1">
    <citation type="submission" date="2018-11" db="EMBL/GenBank/DDBJ databases">
        <authorList>
            <person name="Kleinhagauer T."/>
            <person name="Glaeser S.P."/>
            <person name="Spergser J."/>
            <person name="Ruckert C."/>
            <person name="Kaempfer P."/>
            <person name="Busse H.-J."/>
        </authorList>
    </citation>
    <scope>NUCLEOTIDE SEQUENCE [LARGE SCALE GENOMIC DNA]</scope>
    <source>
        <strain evidence="8 9">200CH</strain>
    </source>
</reference>
<dbReference type="InterPro" id="IPR005996">
    <property type="entry name" value="Ribosomal_uL30_bac-type"/>
</dbReference>
<dbReference type="GO" id="GO:0006412">
    <property type="term" value="P:translation"/>
    <property type="evidence" value="ECO:0007669"/>
    <property type="project" value="UniProtKB-UniRule"/>
</dbReference>
<keyword evidence="9" id="KW-1185">Reference proteome</keyword>
<comment type="similarity">
    <text evidence="1 5 6">Belongs to the universal ribosomal protein uL30 family.</text>
</comment>
<evidence type="ECO:0000259" key="7">
    <source>
        <dbReference type="Pfam" id="PF00327"/>
    </source>
</evidence>
<dbReference type="HAMAP" id="MF_01371_B">
    <property type="entry name" value="Ribosomal_uL30_B"/>
    <property type="match status" value="1"/>
</dbReference>
<proteinExistence type="inferred from homology"/>
<dbReference type="GO" id="GO:0022625">
    <property type="term" value="C:cytosolic large ribosomal subunit"/>
    <property type="evidence" value="ECO:0007669"/>
    <property type="project" value="TreeGrafter"/>
</dbReference>
<dbReference type="Gene3D" id="3.30.1390.20">
    <property type="entry name" value="Ribosomal protein L30, ferredoxin-like fold domain"/>
    <property type="match status" value="1"/>
</dbReference>
<evidence type="ECO:0000313" key="8">
    <source>
        <dbReference type="EMBL" id="AZA14297.1"/>
    </source>
</evidence>
<dbReference type="Proteomes" id="UP000269019">
    <property type="component" value="Chromosome"/>
</dbReference>
<name>A0A3G6J8A8_9CORY</name>
<dbReference type="EMBL" id="CP033896">
    <property type="protein sequence ID" value="AZA14297.1"/>
    <property type="molecule type" value="Genomic_DNA"/>
</dbReference>
<evidence type="ECO:0000256" key="2">
    <source>
        <dbReference type="ARBA" id="ARBA00011838"/>
    </source>
</evidence>
<evidence type="ECO:0000256" key="6">
    <source>
        <dbReference type="RuleBase" id="RU003734"/>
    </source>
</evidence>
<dbReference type="CDD" id="cd01658">
    <property type="entry name" value="Ribosomal_L30"/>
    <property type="match status" value="1"/>
</dbReference>
<accession>A0A3G6J8A8</accession>
<dbReference type="PANTHER" id="PTHR15892:SF2">
    <property type="entry name" value="LARGE RIBOSOMAL SUBUNIT PROTEIN UL30M"/>
    <property type="match status" value="1"/>
</dbReference>
<gene>
    <name evidence="5 8" type="primary">rpmD</name>
    <name evidence="8" type="ORF">CCHOA_09570</name>
</gene>
<evidence type="ECO:0000256" key="4">
    <source>
        <dbReference type="ARBA" id="ARBA00023274"/>
    </source>
</evidence>
<protein>
    <recommendedName>
        <fullName evidence="5">Large ribosomal subunit protein uL30</fullName>
    </recommendedName>
</protein>
<dbReference type="InterPro" id="IPR016082">
    <property type="entry name" value="Ribosomal_uL30_ferredoxin-like"/>
</dbReference>
<dbReference type="RefSeq" id="WP_123929488.1">
    <property type="nucleotide sequence ID" value="NZ_CP033896.1"/>
</dbReference>
<keyword evidence="4 5" id="KW-0687">Ribonucleoprotein</keyword>
<dbReference type="InterPro" id="IPR036919">
    <property type="entry name" value="Ribo_uL30_ferredoxin-like_sf"/>
</dbReference>
<dbReference type="InterPro" id="IPR018038">
    <property type="entry name" value="Ribosomal_uL30_CS"/>
</dbReference>
<keyword evidence="3 5" id="KW-0689">Ribosomal protein</keyword>
<dbReference type="SUPFAM" id="SSF55129">
    <property type="entry name" value="Ribosomal protein L30p/L7e"/>
    <property type="match status" value="1"/>
</dbReference>
<sequence length="61" mass="6857">MALKITMKKGLVGAQKKQKDAMRVLGLRKIHQSVVHQDNKAVRGNILVVRHLVEVEEVEGE</sequence>
<dbReference type="PIRSF" id="PIRSF002211">
    <property type="entry name" value="Ribosomal_L30_bac-type"/>
    <property type="match status" value="1"/>
</dbReference>
<dbReference type="OrthoDB" id="9812790at2"/>
<dbReference type="PROSITE" id="PS00634">
    <property type="entry name" value="RIBOSOMAL_L30"/>
    <property type="match status" value="1"/>
</dbReference>
<evidence type="ECO:0000256" key="5">
    <source>
        <dbReference type="HAMAP-Rule" id="MF_01371"/>
    </source>
</evidence>
<dbReference type="PANTHER" id="PTHR15892">
    <property type="entry name" value="MITOCHONDRIAL RIBOSOMAL PROTEIN L30"/>
    <property type="match status" value="1"/>
</dbReference>
<organism evidence="8 9">
    <name type="scientific">Corynebacterium choanae</name>
    <dbReference type="NCBI Taxonomy" id="1862358"/>
    <lineage>
        <taxon>Bacteria</taxon>
        <taxon>Bacillati</taxon>
        <taxon>Actinomycetota</taxon>
        <taxon>Actinomycetes</taxon>
        <taxon>Mycobacteriales</taxon>
        <taxon>Corynebacteriaceae</taxon>
        <taxon>Corynebacterium</taxon>
    </lineage>
</organism>
<comment type="subunit">
    <text evidence="2 5">Part of the 50S ribosomal subunit.</text>
</comment>
<evidence type="ECO:0000313" key="9">
    <source>
        <dbReference type="Proteomes" id="UP000269019"/>
    </source>
</evidence>
<dbReference type="GO" id="GO:0003735">
    <property type="term" value="F:structural constituent of ribosome"/>
    <property type="evidence" value="ECO:0007669"/>
    <property type="project" value="InterPro"/>
</dbReference>
<dbReference type="NCBIfam" id="TIGR01308">
    <property type="entry name" value="rpmD_bact"/>
    <property type="match status" value="1"/>
</dbReference>
<dbReference type="Pfam" id="PF00327">
    <property type="entry name" value="Ribosomal_L30"/>
    <property type="match status" value="1"/>
</dbReference>
<feature type="domain" description="Large ribosomal subunit protein uL30-like ferredoxin-like fold" evidence="7">
    <location>
        <begin position="3"/>
        <end position="53"/>
    </location>
</feature>
<dbReference type="AlphaFoldDB" id="A0A3G6J8A8"/>
<evidence type="ECO:0000256" key="1">
    <source>
        <dbReference type="ARBA" id="ARBA00007594"/>
    </source>
</evidence>
<evidence type="ECO:0000256" key="3">
    <source>
        <dbReference type="ARBA" id="ARBA00022980"/>
    </source>
</evidence>